<dbReference type="Proteomes" id="UP000013941">
    <property type="component" value="Chromosome"/>
</dbReference>
<gene>
    <name evidence="1" type="ORF">SLY_0795</name>
</gene>
<dbReference type="AlphaFoldDB" id="R4RMY5"/>
<reference evidence="1 2" key="1">
    <citation type="journal article" date="2013" name="BMC Genomics">
        <title>Comparison of the complete genome sequence of two closely related isolates of 'Candidatus Phytoplasma australiense' reveals genome plasticity.</title>
        <authorList>
            <person name="Andersen M.T."/>
            <person name="Liefting L.W."/>
            <person name="Havukkala I."/>
            <person name="Beever R.E."/>
        </authorList>
    </citation>
    <scope>NUCLEOTIDE SEQUENCE [LARGE SCALE GENOMIC DNA]</scope>
    <source>
        <strain evidence="1 2">NZSb11</strain>
    </source>
</reference>
<organism evidence="1 2">
    <name type="scientific">Strawberry lethal yellows phytoplasma (CPA) str. NZSb11</name>
    <dbReference type="NCBI Taxonomy" id="980422"/>
    <lineage>
        <taxon>Bacteria</taxon>
        <taxon>Bacillati</taxon>
        <taxon>Mycoplasmatota</taxon>
        <taxon>Mollicutes</taxon>
        <taxon>Acholeplasmatales</taxon>
        <taxon>Acholeplasmataceae</taxon>
        <taxon>Candidatus Phytoplasma</taxon>
        <taxon>16SrXII (Stolbur group)</taxon>
    </lineage>
</organism>
<accession>R4RMY5</accession>
<keyword evidence="2" id="KW-1185">Reference proteome</keyword>
<dbReference type="KEGG" id="nzs:SLY_0795"/>
<dbReference type="EMBL" id="CP002548">
    <property type="protein sequence ID" value="AGL90710.1"/>
    <property type="molecule type" value="Genomic_DNA"/>
</dbReference>
<evidence type="ECO:0000313" key="1">
    <source>
        <dbReference type="EMBL" id="AGL90710.1"/>
    </source>
</evidence>
<evidence type="ECO:0000313" key="2">
    <source>
        <dbReference type="Proteomes" id="UP000013941"/>
    </source>
</evidence>
<dbReference type="HOGENOM" id="CLU_3384071_0_0_14"/>
<sequence>MIKKITSLQKEQLLFNFSVYLIKFFGKNYKILI</sequence>
<proteinExistence type="predicted"/>
<protein>
    <submittedName>
        <fullName evidence="1">Uncharacterized protein</fullName>
    </submittedName>
</protein>
<name>R4RMY5_PHYAS</name>